<accession>A0A7C7D8T0</accession>
<gene>
    <name evidence="1" type="ORF">GX523_06660</name>
</gene>
<dbReference type="Proteomes" id="UP000553059">
    <property type="component" value="Unassembled WGS sequence"/>
</dbReference>
<dbReference type="EMBL" id="DUTF01000150">
    <property type="protein sequence ID" value="HHY26417.1"/>
    <property type="molecule type" value="Genomic_DNA"/>
</dbReference>
<evidence type="ECO:0000313" key="1">
    <source>
        <dbReference type="EMBL" id="HHY26417.1"/>
    </source>
</evidence>
<proteinExistence type="predicted"/>
<evidence type="ECO:0000313" key="2">
    <source>
        <dbReference type="Proteomes" id="UP000553059"/>
    </source>
</evidence>
<organism evidence="1 2">
    <name type="scientific">Desulfitobacterium dehalogenans</name>
    <dbReference type="NCBI Taxonomy" id="36854"/>
    <lineage>
        <taxon>Bacteria</taxon>
        <taxon>Bacillati</taxon>
        <taxon>Bacillota</taxon>
        <taxon>Clostridia</taxon>
        <taxon>Eubacteriales</taxon>
        <taxon>Desulfitobacteriaceae</taxon>
        <taxon>Desulfitobacterium</taxon>
    </lineage>
</organism>
<protein>
    <recommendedName>
        <fullName evidence="3">Transcriptional regulator</fullName>
    </recommendedName>
</protein>
<sequence length="85" mass="9654">MRANVLAIQKHVDEKFQGNKTKFSEALRVNRAQLSKILTHNEGAGALFFGELIRYCDENHLNWREFIFLPDGVTLVTDGHAQRGA</sequence>
<dbReference type="AlphaFoldDB" id="A0A7C7D8T0"/>
<reference evidence="1 2" key="1">
    <citation type="journal article" date="2020" name="Biotechnol. Biofuels">
        <title>New insights from the biogas microbiome by comprehensive genome-resolved metagenomics of nearly 1600 species originating from multiple anaerobic digesters.</title>
        <authorList>
            <person name="Campanaro S."/>
            <person name="Treu L."/>
            <person name="Rodriguez-R L.M."/>
            <person name="Kovalovszki A."/>
            <person name="Ziels R.M."/>
            <person name="Maus I."/>
            <person name="Zhu X."/>
            <person name="Kougias P.G."/>
            <person name="Basile A."/>
            <person name="Luo G."/>
            <person name="Schluter A."/>
            <person name="Konstantinidis K.T."/>
            <person name="Angelidaki I."/>
        </authorList>
    </citation>
    <scope>NUCLEOTIDE SEQUENCE [LARGE SCALE GENOMIC DNA]</scope>
    <source>
        <strain evidence="1">AS05jafATM_4</strain>
    </source>
</reference>
<name>A0A7C7D8T0_9FIRM</name>
<comment type="caution">
    <text evidence="1">The sequence shown here is derived from an EMBL/GenBank/DDBJ whole genome shotgun (WGS) entry which is preliminary data.</text>
</comment>
<evidence type="ECO:0008006" key="3">
    <source>
        <dbReference type="Google" id="ProtNLM"/>
    </source>
</evidence>